<dbReference type="SUPFAM" id="SSF53822">
    <property type="entry name" value="Periplasmic binding protein-like I"/>
    <property type="match status" value="1"/>
</dbReference>
<dbReference type="CDD" id="cd06267">
    <property type="entry name" value="PBP1_LacI_sugar_binding-like"/>
    <property type="match status" value="1"/>
</dbReference>
<evidence type="ECO:0000313" key="5">
    <source>
        <dbReference type="EMBL" id="TCT28925.1"/>
    </source>
</evidence>
<dbReference type="Pfam" id="PF13377">
    <property type="entry name" value="Peripla_BP_3"/>
    <property type="match status" value="1"/>
</dbReference>
<dbReference type="GO" id="GO:0003700">
    <property type="term" value="F:DNA-binding transcription factor activity"/>
    <property type="evidence" value="ECO:0007669"/>
    <property type="project" value="TreeGrafter"/>
</dbReference>
<dbReference type="Gene3D" id="3.40.50.2300">
    <property type="match status" value="2"/>
</dbReference>
<keyword evidence="1" id="KW-0805">Transcription regulation</keyword>
<reference evidence="5 6" key="1">
    <citation type="submission" date="2019-03" db="EMBL/GenBank/DDBJ databases">
        <title>Freshwater and sediment microbial communities from various areas in North America, analyzing microbe dynamics in response to fracking.</title>
        <authorList>
            <person name="Lamendella R."/>
        </authorList>
    </citation>
    <scope>NUCLEOTIDE SEQUENCE [LARGE SCALE GENOMIC DNA]</scope>
    <source>
        <strain evidence="5 6">175.2</strain>
    </source>
</reference>
<evidence type="ECO:0000256" key="3">
    <source>
        <dbReference type="ARBA" id="ARBA00023163"/>
    </source>
</evidence>
<keyword evidence="2" id="KW-0238">DNA-binding</keyword>
<evidence type="ECO:0000256" key="1">
    <source>
        <dbReference type="ARBA" id="ARBA00023015"/>
    </source>
</evidence>
<dbReference type="GO" id="GO:0000976">
    <property type="term" value="F:transcription cis-regulatory region binding"/>
    <property type="evidence" value="ECO:0007669"/>
    <property type="project" value="TreeGrafter"/>
</dbReference>
<dbReference type="Proteomes" id="UP000295097">
    <property type="component" value="Unassembled WGS sequence"/>
</dbReference>
<gene>
    <name evidence="5" type="ORF">EDC90_10557</name>
</gene>
<dbReference type="InterPro" id="IPR046335">
    <property type="entry name" value="LacI/GalR-like_sensor"/>
</dbReference>
<dbReference type="InterPro" id="IPR028082">
    <property type="entry name" value="Peripla_BP_I"/>
</dbReference>
<evidence type="ECO:0000256" key="2">
    <source>
        <dbReference type="ARBA" id="ARBA00023125"/>
    </source>
</evidence>
<keyword evidence="6" id="KW-1185">Reference proteome</keyword>
<evidence type="ECO:0000259" key="4">
    <source>
        <dbReference type="PROSITE" id="PS50932"/>
    </source>
</evidence>
<dbReference type="EMBL" id="SMAR01000055">
    <property type="protein sequence ID" value="TCT28925.1"/>
    <property type="molecule type" value="Genomic_DNA"/>
</dbReference>
<dbReference type="AlphaFoldDB" id="A0A4R3NF63"/>
<dbReference type="Pfam" id="PF00356">
    <property type="entry name" value="LacI"/>
    <property type="match status" value="1"/>
</dbReference>
<dbReference type="Gene3D" id="1.10.260.40">
    <property type="entry name" value="lambda repressor-like DNA-binding domains"/>
    <property type="match status" value="1"/>
</dbReference>
<comment type="caution">
    <text evidence="5">The sequence shown here is derived from an EMBL/GenBank/DDBJ whole genome shotgun (WGS) entry which is preliminary data.</text>
</comment>
<accession>A0A4R3NF63</accession>
<dbReference type="RefSeq" id="WP_132314169.1">
    <property type="nucleotide sequence ID" value="NZ_SMAR01000055.1"/>
</dbReference>
<dbReference type="OrthoDB" id="7912369at2"/>
<evidence type="ECO:0000313" key="6">
    <source>
        <dbReference type="Proteomes" id="UP000295097"/>
    </source>
</evidence>
<dbReference type="PANTHER" id="PTHR30146">
    <property type="entry name" value="LACI-RELATED TRANSCRIPTIONAL REPRESSOR"/>
    <property type="match status" value="1"/>
</dbReference>
<dbReference type="PROSITE" id="PS50932">
    <property type="entry name" value="HTH_LACI_2"/>
    <property type="match status" value="1"/>
</dbReference>
<dbReference type="SUPFAM" id="SSF47413">
    <property type="entry name" value="lambda repressor-like DNA-binding domains"/>
    <property type="match status" value="1"/>
</dbReference>
<dbReference type="SMART" id="SM00354">
    <property type="entry name" value="HTH_LACI"/>
    <property type="match status" value="1"/>
</dbReference>
<sequence>MKENFTPVEVGDTLKKVSKRLRLADLAKYCGVSPSTASRALSGTPGVRPDLRAKILEAAKSQNYHVPMTIAGMKVIVAASASAMIDYQRNQFTAFVLEGMRERAEVLGLTLLTRAVSNTDDERVMLQEATESDDVAGVLMLTIDEDSMLEPARAFTKPLLLVNGDDPLMRLSSVAPHNRAAAALATRHLKSMGHKRILFLARRGRRTILRRLEGWRDEIEMLPDIAWQKLIVDASDWTPDAAIDAMRAYIEQNGQTFTAVLAAGDSLAAGAILGLRELGLSVPDDVSVVGIDGLPQSDFLEPPLTSVHIPMREVGAAALDMMRDHLGNETWLPRRIELSCQLIERGSVAQAKE</sequence>
<protein>
    <submittedName>
        <fullName evidence="5">LacI family transcriptional regulator</fullName>
    </submittedName>
</protein>
<dbReference type="InterPro" id="IPR000843">
    <property type="entry name" value="HTH_LacI"/>
</dbReference>
<feature type="domain" description="HTH lacI-type" evidence="4">
    <location>
        <begin position="21"/>
        <end position="75"/>
    </location>
</feature>
<proteinExistence type="predicted"/>
<dbReference type="InterPro" id="IPR010982">
    <property type="entry name" value="Lambda_DNA-bd_dom_sf"/>
</dbReference>
<dbReference type="PANTHER" id="PTHR30146:SF109">
    <property type="entry name" value="HTH-TYPE TRANSCRIPTIONAL REGULATOR GALS"/>
    <property type="match status" value="1"/>
</dbReference>
<keyword evidence="3" id="KW-0804">Transcription</keyword>
<organism evidence="5 6">
    <name type="scientific">Martelella mediterranea</name>
    <dbReference type="NCBI Taxonomy" id="293089"/>
    <lineage>
        <taxon>Bacteria</taxon>
        <taxon>Pseudomonadati</taxon>
        <taxon>Pseudomonadota</taxon>
        <taxon>Alphaproteobacteria</taxon>
        <taxon>Hyphomicrobiales</taxon>
        <taxon>Aurantimonadaceae</taxon>
        <taxon>Martelella</taxon>
    </lineage>
</organism>
<dbReference type="CDD" id="cd01392">
    <property type="entry name" value="HTH_LacI"/>
    <property type="match status" value="1"/>
</dbReference>
<name>A0A4R3NF63_9HYPH</name>